<dbReference type="Proteomes" id="UP001206312">
    <property type="component" value="Unassembled WGS sequence"/>
</dbReference>
<reference evidence="6 7" key="1">
    <citation type="submission" date="2022-06" db="EMBL/GenBank/DDBJ databases">
        <authorList>
            <person name="Xuan X."/>
        </authorList>
    </citation>
    <scope>NUCLEOTIDE SEQUENCE [LARGE SCALE GENOMIC DNA]</scope>
    <source>
        <strain evidence="6 7">2V75</strain>
    </source>
</reference>
<dbReference type="Pfam" id="PF04085">
    <property type="entry name" value="MreC"/>
    <property type="match status" value="1"/>
</dbReference>
<dbReference type="NCBIfam" id="NF010532">
    <property type="entry name" value="PRK13922.9-3"/>
    <property type="match status" value="1"/>
</dbReference>
<evidence type="ECO:0000313" key="6">
    <source>
        <dbReference type="EMBL" id="MCO5725717.1"/>
    </source>
</evidence>
<organism evidence="6 7">
    <name type="scientific">Robiginitalea marina</name>
    <dbReference type="NCBI Taxonomy" id="2954105"/>
    <lineage>
        <taxon>Bacteria</taxon>
        <taxon>Pseudomonadati</taxon>
        <taxon>Bacteroidota</taxon>
        <taxon>Flavobacteriia</taxon>
        <taxon>Flavobacteriales</taxon>
        <taxon>Flavobacteriaceae</taxon>
        <taxon>Robiginitalea</taxon>
    </lineage>
</organism>
<comment type="similarity">
    <text evidence="1">Belongs to the MreC family.</text>
</comment>
<dbReference type="EMBL" id="JAMXIB010000012">
    <property type="protein sequence ID" value="MCO5725717.1"/>
    <property type="molecule type" value="Genomic_DNA"/>
</dbReference>
<dbReference type="Gene3D" id="2.40.10.340">
    <property type="entry name" value="Rod shape-determining protein MreC, domain 1"/>
    <property type="match status" value="1"/>
</dbReference>
<accession>A0ABT1B0E2</accession>
<evidence type="ECO:0000256" key="4">
    <source>
        <dbReference type="ARBA" id="ARBA00032089"/>
    </source>
</evidence>
<gene>
    <name evidence="6" type="primary">mreC</name>
    <name evidence="6" type="ORF">NG653_12690</name>
</gene>
<dbReference type="PANTHER" id="PTHR34138">
    <property type="entry name" value="CELL SHAPE-DETERMINING PROTEIN MREC"/>
    <property type="match status" value="1"/>
</dbReference>
<evidence type="ECO:0000259" key="5">
    <source>
        <dbReference type="Pfam" id="PF04085"/>
    </source>
</evidence>
<keyword evidence="7" id="KW-1185">Reference proteome</keyword>
<dbReference type="InterPro" id="IPR055342">
    <property type="entry name" value="MreC_beta-barrel_core"/>
</dbReference>
<evidence type="ECO:0000256" key="1">
    <source>
        <dbReference type="ARBA" id="ARBA00009369"/>
    </source>
</evidence>
<feature type="domain" description="Rod shape-determining protein MreC beta-barrel core" evidence="5">
    <location>
        <begin position="106"/>
        <end position="253"/>
    </location>
</feature>
<proteinExistence type="inferred from homology"/>
<sequence>MQRIINFILRNKNTLLYALLLLLSLFLTIQNNDYHQTRYFNSANWLTGRVYKTSESVRKYFWLREENERLMEENRRLHTRLYNVAREDSIALDTSQLTYSVLTARVIKNSYGEANNYLTIDKGRRDGVVQDMGVITPQGILGIVERSSQGFASVQSVLNAKSNINAKIRNTDYFGSLTWNQEDYRLVQLEDIPRLVPLKVGDTIVTGAMSSIFPENIPIGTIENFTLSESDSFYQIDVRLFNDMTSLGQVYLILNRKRPEILELENQTRNDR</sequence>
<dbReference type="RefSeq" id="WP_252742088.1">
    <property type="nucleotide sequence ID" value="NZ_JAMXIB010000012.1"/>
</dbReference>
<protein>
    <recommendedName>
        <fullName evidence="2">Cell shape-determining protein MreC</fullName>
    </recommendedName>
    <alternativeName>
        <fullName evidence="4">Cell shape protein MreC</fullName>
    </alternativeName>
</protein>
<comment type="caution">
    <text evidence="6">The sequence shown here is derived from an EMBL/GenBank/DDBJ whole genome shotgun (WGS) entry which is preliminary data.</text>
</comment>
<evidence type="ECO:0000256" key="2">
    <source>
        <dbReference type="ARBA" id="ARBA00013855"/>
    </source>
</evidence>
<evidence type="ECO:0000256" key="3">
    <source>
        <dbReference type="ARBA" id="ARBA00022960"/>
    </source>
</evidence>
<name>A0ABT1B0E2_9FLAO</name>
<evidence type="ECO:0000313" key="7">
    <source>
        <dbReference type="Proteomes" id="UP001206312"/>
    </source>
</evidence>
<keyword evidence="3" id="KW-0133">Cell shape</keyword>
<dbReference type="InterPro" id="IPR042175">
    <property type="entry name" value="Cell/Rod_MreC_2"/>
</dbReference>
<dbReference type="Gene3D" id="2.40.10.350">
    <property type="entry name" value="Rod shape-determining protein MreC, domain 2"/>
    <property type="match status" value="1"/>
</dbReference>
<dbReference type="InterPro" id="IPR007221">
    <property type="entry name" value="MreC"/>
</dbReference>
<dbReference type="PANTHER" id="PTHR34138:SF1">
    <property type="entry name" value="CELL SHAPE-DETERMINING PROTEIN MREC"/>
    <property type="match status" value="1"/>
</dbReference>
<dbReference type="InterPro" id="IPR042177">
    <property type="entry name" value="Cell/Rod_1"/>
</dbReference>